<protein>
    <submittedName>
        <fullName evidence="2">Uncharacterized protein</fullName>
    </submittedName>
</protein>
<dbReference type="EMBL" id="JAHDTB010000014">
    <property type="protein sequence ID" value="MBW8289039.1"/>
    <property type="molecule type" value="Genomic_DNA"/>
</dbReference>
<gene>
    <name evidence="2" type="ORF">KIF53_15505</name>
</gene>
<sequence>MTRYSKRQGGGVTAHYNSAADLVRAEDEARESNIRSFGLLVGLIGGGLLTWHTIMAHGGAEWPKAIRLILTVLGAAAGGAALYWLSVLILAMFVGAVVVSIAWLFLRWLWSVI</sequence>
<dbReference type="GeneID" id="89685747"/>
<evidence type="ECO:0000256" key="1">
    <source>
        <dbReference type="SAM" id="Phobius"/>
    </source>
</evidence>
<name>A0ABS7FG32_9NEIS</name>
<keyword evidence="3" id="KW-1185">Reference proteome</keyword>
<feature type="transmembrane region" description="Helical" evidence="1">
    <location>
        <begin position="66"/>
        <end position="84"/>
    </location>
</feature>
<keyword evidence="1" id="KW-0812">Transmembrane</keyword>
<reference evidence="2 3" key="1">
    <citation type="submission" date="2021-05" db="EMBL/GenBank/DDBJ databases">
        <title>Draft Whole Genome Sequencing Of Biosensor Chromobacterium violaceum Strain CV026 Reveals A Regulatory RNA In Chromobacterium violaceum Phenotype Regulatory Network.</title>
        <authorList>
            <person name="Hong K.W."/>
            <person name="Chan K.G."/>
            <person name="Chang C.-Y."/>
        </authorList>
    </citation>
    <scope>NUCLEOTIDE SEQUENCE [LARGE SCALE GENOMIC DNA]</scope>
    <source>
        <strain evidence="2 3">ATCC 31532</strain>
    </source>
</reference>
<organism evidence="2 3">
    <name type="scientific">Chromobacterium subtsugae</name>
    <dbReference type="NCBI Taxonomy" id="251747"/>
    <lineage>
        <taxon>Bacteria</taxon>
        <taxon>Pseudomonadati</taxon>
        <taxon>Pseudomonadota</taxon>
        <taxon>Betaproteobacteria</taxon>
        <taxon>Neisseriales</taxon>
        <taxon>Chromobacteriaceae</taxon>
        <taxon>Chromobacterium</taxon>
    </lineage>
</organism>
<keyword evidence="1" id="KW-1133">Transmembrane helix</keyword>
<accession>A0ABS7FG32</accession>
<feature type="transmembrane region" description="Helical" evidence="1">
    <location>
        <begin position="90"/>
        <end position="110"/>
    </location>
</feature>
<proteinExistence type="predicted"/>
<dbReference type="Proteomes" id="UP000711178">
    <property type="component" value="Unassembled WGS sequence"/>
</dbReference>
<evidence type="ECO:0000313" key="2">
    <source>
        <dbReference type="EMBL" id="MBW8289039.1"/>
    </source>
</evidence>
<comment type="caution">
    <text evidence="2">The sequence shown here is derived from an EMBL/GenBank/DDBJ whole genome shotgun (WGS) entry which is preliminary data.</text>
</comment>
<feature type="transmembrane region" description="Helical" evidence="1">
    <location>
        <begin position="34"/>
        <end position="54"/>
    </location>
</feature>
<keyword evidence="1" id="KW-0472">Membrane</keyword>
<evidence type="ECO:0000313" key="3">
    <source>
        <dbReference type="Proteomes" id="UP000711178"/>
    </source>
</evidence>
<dbReference type="RefSeq" id="WP_043573573.1">
    <property type="nucleotide sequence ID" value="NZ_CP142381.1"/>
</dbReference>